<dbReference type="Proteomes" id="UP001642483">
    <property type="component" value="Unassembled WGS sequence"/>
</dbReference>
<evidence type="ECO:0000256" key="2">
    <source>
        <dbReference type="ARBA" id="ARBA00018782"/>
    </source>
</evidence>
<dbReference type="Pfam" id="PF08712">
    <property type="entry name" value="Nfu_N"/>
    <property type="match status" value="1"/>
</dbReference>
<dbReference type="InterPro" id="IPR036498">
    <property type="entry name" value="Nfu/NifU_N_sf"/>
</dbReference>
<reference evidence="4 5" key="1">
    <citation type="submission" date="2024-02" db="EMBL/GenBank/DDBJ databases">
        <authorList>
            <person name="Daric V."/>
            <person name="Darras S."/>
        </authorList>
    </citation>
    <scope>NUCLEOTIDE SEQUENCE [LARGE SCALE GENOMIC DNA]</scope>
</reference>
<evidence type="ECO:0000256" key="1">
    <source>
        <dbReference type="ARBA" id="ARBA00006420"/>
    </source>
</evidence>
<dbReference type="SUPFAM" id="SSF110836">
    <property type="entry name" value="Hypothetical protein SAV1430"/>
    <property type="match status" value="1"/>
</dbReference>
<accession>A0ABP0FI25</accession>
<dbReference type="InterPro" id="IPR034904">
    <property type="entry name" value="FSCA_dom_sf"/>
</dbReference>
<evidence type="ECO:0000313" key="4">
    <source>
        <dbReference type="EMBL" id="CAK8679036.1"/>
    </source>
</evidence>
<comment type="similarity">
    <text evidence="1">Belongs to the NifU family.</text>
</comment>
<organism evidence="4 5">
    <name type="scientific">Clavelina lepadiformis</name>
    <name type="common">Light-bulb sea squirt</name>
    <name type="synonym">Ascidia lepadiformis</name>
    <dbReference type="NCBI Taxonomy" id="159417"/>
    <lineage>
        <taxon>Eukaryota</taxon>
        <taxon>Metazoa</taxon>
        <taxon>Chordata</taxon>
        <taxon>Tunicata</taxon>
        <taxon>Ascidiacea</taxon>
        <taxon>Aplousobranchia</taxon>
        <taxon>Clavelinidae</taxon>
        <taxon>Clavelina</taxon>
    </lineage>
</organism>
<proteinExistence type="inferred from homology"/>
<evidence type="ECO:0000313" key="5">
    <source>
        <dbReference type="Proteomes" id="UP001642483"/>
    </source>
</evidence>
<keyword evidence="5" id="KW-1185">Reference proteome</keyword>
<feature type="domain" description="Scaffold protein Nfu/NifU N-terminal" evidence="3">
    <location>
        <begin position="7"/>
        <end position="99"/>
    </location>
</feature>
<comment type="caution">
    <text evidence="4">The sequence shown here is derived from an EMBL/GenBank/DDBJ whole genome shotgun (WGS) entry which is preliminary data.</text>
</comment>
<dbReference type="Gene3D" id="3.30.1370.70">
    <property type="entry name" value="Scaffold protein Nfu/NifU, N-terminal domain"/>
    <property type="match status" value="1"/>
</dbReference>
<dbReference type="PANTHER" id="PTHR11178:SF1">
    <property type="entry name" value="NFU1 IRON-SULFUR CLUSTER SCAFFOLD HOMOLOG, MITOCHONDRIAL"/>
    <property type="match status" value="1"/>
</dbReference>
<dbReference type="PANTHER" id="PTHR11178">
    <property type="entry name" value="IRON-SULFUR CLUSTER SCAFFOLD PROTEIN NFU-RELATED"/>
    <property type="match status" value="1"/>
</dbReference>
<protein>
    <recommendedName>
        <fullName evidence="2">NFU1 iron-sulfur cluster scaffold homolog, mitochondrial</fullName>
    </recommendedName>
</protein>
<gene>
    <name evidence="4" type="ORF">CVLEPA_LOCUS9300</name>
</gene>
<name>A0ABP0FI25_CLALP</name>
<dbReference type="SMART" id="SM00932">
    <property type="entry name" value="Nfu_N"/>
    <property type="match status" value="1"/>
</dbReference>
<dbReference type="SUPFAM" id="SSF117916">
    <property type="entry name" value="Fe-S cluster assembly (FSCA) domain-like"/>
    <property type="match status" value="1"/>
</dbReference>
<dbReference type="EMBL" id="CAWYQH010000057">
    <property type="protein sequence ID" value="CAK8679036.1"/>
    <property type="molecule type" value="Genomic_DNA"/>
</dbReference>
<dbReference type="InterPro" id="IPR014824">
    <property type="entry name" value="Nfu/NifU_N"/>
</dbReference>
<sequence length="216" mass="24297">MAPDVTIRAVECFNDHTLAFLPNRPLFSLRDEREIKFSSSSECPYSSLARRLLKIQGVHSIMLSSYHIRVEKEHSSNEAKWKEIKPLVLTILLDFFASNLPAITDQFLENPHNHTEQGECITPKHYDETSAIIDDLINTSIRPTVQDEGGDVIFMTFQAKRGTVNVVLLGTCLSSPPASKAICRLVLSFLQFHVPQVVRVLPVENSSLSKSWSSVF</sequence>
<dbReference type="Pfam" id="PF01106">
    <property type="entry name" value="NifU"/>
    <property type="match status" value="1"/>
</dbReference>
<evidence type="ECO:0000259" key="3">
    <source>
        <dbReference type="SMART" id="SM00932"/>
    </source>
</evidence>
<dbReference type="InterPro" id="IPR001075">
    <property type="entry name" value="NIF_FeS_clus_asmbl_NifU_C"/>
</dbReference>
<dbReference type="Gene3D" id="3.30.300.130">
    <property type="entry name" value="Fe-S cluster assembly (FSCA)"/>
    <property type="match status" value="1"/>
</dbReference>